<dbReference type="SUPFAM" id="SSF55073">
    <property type="entry name" value="Nucleotide cyclase"/>
    <property type="match status" value="1"/>
</dbReference>
<dbReference type="RefSeq" id="WP_126755017.1">
    <property type="nucleotide sequence ID" value="NZ_PIPY01000009.1"/>
</dbReference>
<keyword evidence="6 9" id="KW-1133">Transmembrane helix</keyword>
<gene>
    <name evidence="11" type="ORF">CWI71_09410</name>
</gene>
<feature type="transmembrane region" description="Helical" evidence="9">
    <location>
        <begin position="288"/>
        <end position="310"/>
    </location>
</feature>
<feature type="transmembrane region" description="Helical" evidence="9">
    <location>
        <begin position="89"/>
        <end position="110"/>
    </location>
</feature>
<dbReference type="PANTHER" id="PTHR45138:SF9">
    <property type="entry name" value="DIGUANYLATE CYCLASE DGCM-RELATED"/>
    <property type="match status" value="1"/>
</dbReference>
<dbReference type="InterPro" id="IPR007895">
    <property type="entry name" value="MASE1"/>
</dbReference>
<organism evidence="11 12">
    <name type="scientific">Pseudidiomarina insulisalsae</name>
    <dbReference type="NCBI Taxonomy" id="575789"/>
    <lineage>
        <taxon>Bacteria</taxon>
        <taxon>Pseudomonadati</taxon>
        <taxon>Pseudomonadota</taxon>
        <taxon>Gammaproteobacteria</taxon>
        <taxon>Alteromonadales</taxon>
        <taxon>Idiomarinaceae</taxon>
        <taxon>Pseudidiomarina</taxon>
    </lineage>
</organism>
<accession>A0A432YDL9</accession>
<feature type="domain" description="GGDEF" evidence="10">
    <location>
        <begin position="350"/>
        <end position="478"/>
    </location>
</feature>
<feature type="transmembrane region" description="Helical" evidence="9">
    <location>
        <begin position="212"/>
        <end position="230"/>
    </location>
</feature>
<evidence type="ECO:0000256" key="4">
    <source>
        <dbReference type="ARBA" id="ARBA00022475"/>
    </source>
</evidence>
<dbReference type="Pfam" id="PF05231">
    <property type="entry name" value="MASE1"/>
    <property type="match status" value="1"/>
</dbReference>
<evidence type="ECO:0000256" key="9">
    <source>
        <dbReference type="SAM" id="Phobius"/>
    </source>
</evidence>
<dbReference type="EC" id="2.7.7.65" evidence="3"/>
<evidence type="ECO:0000256" key="7">
    <source>
        <dbReference type="ARBA" id="ARBA00023136"/>
    </source>
</evidence>
<evidence type="ECO:0000256" key="5">
    <source>
        <dbReference type="ARBA" id="ARBA00022692"/>
    </source>
</evidence>
<feature type="transmembrane region" description="Helical" evidence="9">
    <location>
        <begin position="171"/>
        <end position="191"/>
    </location>
</feature>
<protein>
    <recommendedName>
        <fullName evidence="3">diguanylate cyclase</fullName>
        <ecNumber evidence="3">2.7.7.65</ecNumber>
    </recommendedName>
</protein>
<dbReference type="FunFam" id="3.30.70.270:FF:000001">
    <property type="entry name" value="Diguanylate cyclase domain protein"/>
    <property type="match status" value="1"/>
</dbReference>
<dbReference type="EMBL" id="PIPY01000009">
    <property type="protein sequence ID" value="RUO59027.1"/>
    <property type="molecule type" value="Genomic_DNA"/>
</dbReference>
<evidence type="ECO:0000313" key="11">
    <source>
        <dbReference type="EMBL" id="RUO59027.1"/>
    </source>
</evidence>
<dbReference type="CDD" id="cd01949">
    <property type="entry name" value="GGDEF"/>
    <property type="match status" value="1"/>
</dbReference>
<feature type="transmembrane region" description="Helical" evidence="9">
    <location>
        <begin position="236"/>
        <end position="255"/>
    </location>
</feature>
<keyword evidence="5 9" id="KW-0812">Transmembrane</keyword>
<sequence>MTTPPVQQFSASVARYAAFIAMWLLVWWAAMLMEYQPYISLWYPPAGLSLAAFTLMGYRALLPVLTATLIAGFWMYLQLGSTLPFTTQLINTLILAAGHTLAYGLGGLYFRHTISKWDIQQLPQRILYFLVITLLTTLLAALFGSTAFVAIGAMSWTDANAAWLNWWVGDLAGAMVLTPFFILLLSQLWDYDVSWLRPNVQSFLQERAHTRLWSHKITLMLVLVATIITIDYLYSHAAIAYFIFFISLPQMWIVFTERLETTLLSLAIVSVFIASWFGFYGVDNHALTYQFAMCVIAANAYFGLSVPSLLSHNRKLHHQTRIDALTHVATRSHFIQTAEEKLRGQRSTDFPLSLIVFDIDEFKTINDTFGHLIGDQALIMAAQSVRTHIRQCDLIARFGGDEFLILLPEQNLAQARATAERLRESLPAIPTNEGMVQIKASFGIVEIAPGESINEALQRADQALLKAKRKGRDQVVSS</sequence>
<keyword evidence="4" id="KW-1003">Cell membrane</keyword>
<comment type="catalytic activity">
    <reaction evidence="8">
        <text>2 GTP = 3',3'-c-di-GMP + 2 diphosphate</text>
        <dbReference type="Rhea" id="RHEA:24898"/>
        <dbReference type="ChEBI" id="CHEBI:33019"/>
        <dbReference type="ChEBI" id="CHEBI:37565"/>
        <dbReference type="ChEBI" id="CHEBI:58805"/>
        <dbReference type="EC" id="2.7.7.65"/>
    </reaction>
</comment>
<evidence type="ECO:0000259" key="10">
    <source>
        <dbReference type="PROSITE" id="PS50887"/>
    </source>
</evidence>
<feature type="transmembrane region" description="Helical" evidence="9">
    <location>
        <begin position="126"/>
        <end position="151"/>
    </location>
</feature>
<dbReference type="SMART" id="SM00267">
    <property type="entry name" value="GGDEF"/>
    <property type="match status" value="1"/>
</dbReference>
<dbReference type="Proteomes" id="UP000288259">
    <property type="component" value="Unassembled WGS sequence"/>
</dbReference>
<dbReference type="GO" id="GO:0052621">
    <property type="term" value="F:diguanylate cyclase activity"/>
    <property type="evidence" value="ECO:0007669"/>
    <property type="project" value="UniProtKB-EC"/>
</dbReference>
<dbReference type="PANTHER" id="PTHR45138">
    <property type="entry name" value="REGULATORY COMPONENTS OF SENSORY TRANSDUCTION SYSTEM"/>
    <property type="match status" value="1"/>
</dbReference>
<keyword evidence="12" id="KW-1185">Reference proteome</keyword>
<dbReference type="InterPro" id="IPR043128">
    <property type="entry name" value="Rev_trsase/Diguanyl_cyclase"/>
</dbReference>
<dbReference type="Pfam" id="PF00990">
    <property type="entry name" value="GGDEF"/>
    <property type="match status" value="1"/>
</dbReference>
<comment type="cofactor">
    <cofactor evidence="1">
        <name>Mg(2+)</name>
        <dbReference type="ChEBI" id="CHEBI:18420"/>
    </cofactor>
</comment>
<dbReference type="OrthoDB" id="9803824at2"/>
<evidence type="ECO:0000256" key="1">
    <source>
        <dbReference type="ARBA" id="ARBA00001946"/>
    </source>
</evidence>
<evidence type="ECO:0000256" key="3">
    <source>
        <dbReference type="ARBA" id="ARBA00012528"/>
    </source>
</evidence>
<dbReference type="InterPro" id="IPR029787">
    <property type="entry name" value="Nucleotide_cyclase"/>
</dbReference>
<reference evidence="12" key="1">
    <citation type="journal article" date="2018" name="Front. Microbiol.">
        <title>Genome-Based Analysis Reveals the Taxonomy and Diversity of the Family Idiomarinaceae.</title>
        <authorList>
            <person name="Liu Y."/>
            <person name="Lai Q."/>
            <person name="Shao Z."/>
        </authorList>
    </citation>
    <scope>NUCLEOTIDE SEQUENCE [LARGE SCALE GENOMIC DNA]</scope>
    <source>
        <strain evidence="12">CVS-6</strain>
    </source>
</reference>
<evidence type="ECO:0000256" key="8">
    <source>
        <dbReference type="ARBA" id="ARBA00034247"/>
    </source>
</evidence>
<dbReference type="NCBIfam" id="TIGR00254">
    <property type="entry name" value="GGDEF"/>
    <property type="match status" value="1"/>
</dbReference>
<evidence type="ECO:0000256" key="6">
    <source>
        <dbReference type="ARBA" id="ARBA00022989"/>
    </source>
</evidence>
<dbReference type="InterPro" id="IPR000160">
    <property type="entry name" value="GGDEF_dom"/>
</dbReference>
<keyword evidence="7 9" id="KW-0472">Membrane</keyword>
<dbReference type="Gene3D" id="3.30.70.270">
    <property type="match status" value="1"/>
</dbReference>
<feature type="transmembrane region" description="Helical" evidence="9">
    <location>
        <begin position="262"/>
        <end position="282"/>
    </location>
</feature>
<evidence type="ECO:0000256" key="2">
    <source>
        <dbReference type="ARBA" id="ARBA00004651"/>
    </source>
</evidence>
<feature type="transmembrane region" description="Helical" evidence="9">
    <location>
        <begin position="60"/>
        <end position="77"/>
    </location>
</feature>
<dbReference type="InterPro" id="IPR050469">
    <property type="entry name" value="Diguanylate_Cyclase"/>
</dbReference>
<dbReference type="AlphaFoldDB" id="A0A432YDL9"/>
<proteinExistence type="predicted"/>
<name>A0A432YDL9_9GAMM</name>
<dbReference type="GO" id="GO:0005886">
    <property type="term" value="C:plasma membrane"/>
    <property type="evidence" value="ECO:0007669"/>
    <property type="project" value="UniProtKB-SubCell"/>
</dbReference>
<evidence type="ECO:0000313" key="12">
    <source>
        <dbReference type="Proteomes" id="UP000288259"/>
    </source>
</evidence>
<comment type="subcellular location">
    <subcellularLocation>
        <location evidence="2">Cell membrane</location>
        <topology evidence="2">Multi-pass membrane protein</topology>
    </subcellularLocation>
</comment>
<comment type="caution">
    <text evidence="11">The sequence shown here is derived from an EMBL/GenBank/DDBJ whole genome shotgun (WGS) entry which is preliminary data.</text>
</comment>
<dbReference type="PROSITE" id="PS50887">
    <property type="entry name" value="GGDEF"/>
    <property type="match status" value="1"/>
</dbReference>